<proteinExistence type="predicted"/>
<dbReference type="EMBL" id="AJWJ01000127">
    <property type="protein sequence ID" value="KAF2074843.1"/>
    <property type="molecule type" value="Genomic_DNA"/>
</dbReference>
<protein>
    <recommendedName>
        <fullName evidence="3">Nucleotide exchange factor Fes1 domain-containing protein</fullName>
    </recommendedName>
</protein>
<feature type="domain" description="Nucleotide exchange factor Fes1" evidence="3">
    <location>
        <begin position="50"/>
        <end position="132"/>
    </location>
</feature>
<keyword evidence="5" id="KW-1185">Reference proteome</keyword>
<dbReference type="Gene3D" id="1.25.10.10">
    <property type="entry name" value="Leucine-rich Repeat Variant"/>
    <property type="match status" value="1"/>
</dbReference>
<sequence>MYLGAPITKKKEEKKEDDSNSNSNSTETTDNKTKAKKISEYKLPRDIGSGLLKFCLTHSDSPNLQDTVLPVDRDPKDYEWLRQAFDNLEDDAKRMKKILDLIQEEKTTNSMVISSLQQLEFYIEDLDNAGDLIKLGGIPILVNLLESEESGIRAESATCLAIVAQSEPTIQQYYDSIGVLDKCINMLSKETVSICREKYLSLISSIFGYDNRANMDSHKLEIIVKLATTFLSPQVDLFLTDSSTPVVVDNSVAGITKACFFLTKLFIAFPPLVGKSLEYGIVEGFINLISAFNQQKEHSHAQIIMVEKAELGLYQLLASKDQNIIQYCKDSNCKSLINQRLSLLNKDKEQYQVEIDNLDNILKMIK</sequence>
<evidence type="ECO:0000259" key="3">
    <source>
        <dbReference type="Pfam" id="PF08609"/>
    </source>
</evidence>
<dbReference type="InterPro" id="IPR050693">
    <property type="entry name" value="Hsp70_NEF-Inhibitors"/>
</dbReference>
<evidence type="ECO:0000256" key="2">
    <source>
        <dbReference type="SAM" id="MobiDB-lite"/>
    </source>
</evidence>
<dbReference type="AlphaFoldDB" id="A0A8J4PVL0"/>
<dbReference type="InterPro" id="IPR013918">
    <property type="entry name" value="Nucleotide_exch_fac_Fes1"/>
</dbReference>
<dbReference type="InterPro" id="IPR016024">
    <property type="entry name" value="ARM-type_fold"/>
</dbReference>
<dbReference type="GO" id="GO:0005783">
    <property type="term" value="C:endoplasmic reticulum"/>
    <property type="evidence" value="ECO:0007669"/>
    <property type="project" value="TreeGrafter"/>
</dbReference>
<gene>
    <name evidence="4" type="ORF">CYY_003869</name>
</gene>
<dbReference type="PANTHER" id="PTHR19316:SF18">
    <property type="entry name" value="HSP70-BINDING PROTEIN 1"/>
    <property type="match status" value="1"/>
</dbReference>
<reference evidence="4" key="1">
    <citation type="submission" date="2020-01" db="EMBL/GenBank/DDBJ databases">
        <title>Development of genomics and gene disruption for Polysphondylium violaceum indicates a role for the polyketide synthase stlB in stalk morphogenesis.</title>
        <authorList>
            <person name="Narita B."/>
            <person name="Kawabe Y."/>
            <person name="Kin K."/>
            <person name="Saito T."/>
            <person name="Gibbs R."/>
            <person name="Kuspa A."/>
            <person name="Muzny D."/>
            <person name="Queller D."/>
            <person name="Richards S."/>
            <person name="Strassman J."/>
            <person name="Sucgang R."/>
            <person name="Worley K."/>
            <person name="Schaap P."/>
        </authorList>
    </citation>
    <scope>NUCLEOTIDE SEQUENCE</scope>
    <source>
        <strain evidence="4">QSvi11</strain>
    </source>
</reference>
<dbReference type="GO" id="GO:0000774">
    <property type="term" value="F:adenyl-nucleotide exchange factor activity"/>
    <property type="evidence" value="ECO:0007669"/>
    <property type="project" value="TreeGrafter"/>
</dbReference>
<dbReference type="Pfam" id="PF08609">
    <property type="entry name" value="Fes1"/>
    <property type="match status" value="1"/>
</dbReference>
<evidence type="ECO:0000313" key="4">
    <source>
        <dbReference type="EMBL" id="KAF2074843.1"/>
    </source>
</evidence>
<name>A0A8J4PVL0_9MYCE</name>
<feature type="compositionally biased region" description="Basic and acidic residues" evidence="2">
    <location>
        <begin position="9"/>
        <end position="18"/>
    </location>
</feature>
<accession>A0A8J4PVL0</accession>
<evidence type="ECO:0000256" key="1">
    <source>
        <dbReference type="ARBA" id="ARBA00022737"/>
    </source>
</evidence>
<evidence type="ECO:0000313" key="5">
    <source>
        <dbReference type="Proteomes" id="UP000695562"/>
    </source>
</evidence>
<dbReference type="InterPro" id="IPR011989">
    <property type="entry name" value="ARM-like"/>
</dbReference>
<keyword evidence="1" id="KW-0677">Repeat</keyword>
<comment type="caution">
    <text evidence="4">The sequence shown here is derived from an EMBL/GenBank/DDBJ whole genome shotgun (WGS) entry which is preliminary data.</text>
</comment>
<dbReference type="Proteomes" id="UP000695562">
    <property type="component" value="Unassembled WGS sequence"/>
</dbReference>
<dbReference type="SUPFAM" id="SSF48371">
    <property type="entry name" value="ARM repeat"/>
    <property type="match status" value="1"/>
</dbReference>
<organism evidence="4 5">
    <name type="scientific">Polysphondylium violaceum</name>
    <dbReference type="NCBI Taxonomy" id="133409"/>
    <lineage>
        <taxon>Eukaryota</taxon>
        <taxon>Amoebozoa</taxon>
        <taxon>Evosea</taxon>
        <taxon>Eumycetozoa</taxon>
        <taxon>Dictyostelia</taxon>
        <taxon>Dictyosteliales</taxon>
        <taxon>Dictyosteliaceae</taxon>
        <taxon>Polysphondylium</taxon>
    </lineage>
</organism>
<dbReference type="PANTHER" id="PTHR19316">
    <property type="entry name" value="PROTEIN FOLDING REGULATOR"/>
    <property type="match status" value="1"/>
</dbReference>
<dbReference type="OrthoDB" id="10250458at2759"/>
<feature type="region of interest" description="Disordered" evidence="2">
    <location>
        <begin position="1"/>
        <end position="37"/>
    </location>
</feature>